<feature type="chain" id="PRO_5032339704" evidence="2">
    <location>
        <begin position="26"/>
        <end position="70"/>
    </location>
</feature>
<dbReference type="KEGG" id="loi:92356230"/>
<gene>
    <name evidence="3" type="ORF">LSCM4_00207</name>
</gene>
<keyword evidence="1" id="KW-1133">Transmembrane helix</keyword>
<keyword evidence="2" id="KW-0732">Signal</keyword>
<organism evidence="3 4">
    <name type="scientific">Leishmania orientalis</name>
    <dbReference type="NCBI Taxonomy" id="2249476"/>
    <lineage>
        <taxon>Eukaryota</taxon>
        <taxon>Discoba</taxon>
        <taxon>Euglenozoa</taxon>
        <taxon>Kinetoplastea</taxon>
        <taxon>Metakinetoplastina</taxon>
        <taxon>Trypanosomatida</taxon>
        <taxon>Trypanosomatidae</taxon>
        <taxon>Leishmaniinae</taxon>
        <taxon>Leishmania</taxon>
    </lineage>
</organism>
<comment type="caution">
    <text evidence="3">The sequence shown here is derived from an EMBL/GenBank/DDBJ whole genome shotgun (WGS) entry which is preliminary data.</text>
</comment>
<dbReference type="AlphaFoldDB" id="A0A836K968"/>
<evidence type="ECO:0000313" key="4">
    <source>
        <dbReference type="Proteomes" id="UP000674143"/>
    </source>
</evidence>
<keyword evidence="4" id="KW-1185">Reference proteome</keyword>
<sequence length="70" mass="8045">MRWGPGNCCAYQKSYAFFFLSSVLCVDCAMLVENPFLEYMVMNGQVKMARARWRPEGSDDDSEVVMPQHT</sequence>
<accession>A0A836K968</accession>
<evidence type="ECO:0000313" key="3">
    <source>
        <dbReference type="EMBL" id="KAG5464766.1"/>
    </source>
</evidence>
<proteinExistence type="predicted"/>
<reference evidence="4" key="2">
    <citation type="journal article" date="2021" name="Sci. Data">
        <title>Chromosome-scale genome sequencing, assembly and annotation of six genomes from subfamily Leishmaniinae.</title>
        <authorList>
            <person name="Almutairi H."/>
            <person name="Urbaniak M.D."/>
            <person name="Bates M.D."/>
            <person name="Jariyapan N."/>
            <person name="Kwakye-Nuako G."/>
            <person name="Thomaz Soccol V."/>
            <person name="Al-Salem W.S."/>
            <person name="Dillon R.J."/>
            <person name="Bates P.A."/>
            <person name="Gatherer D."/>
        </authorList>
    </citation>
    <scope>NUCLEOTIDE SEQUENCE [LARGE SCALE GENOMIC DNA]</scope>
</reference>
<dbReference type="Proteomes" id="UP000674143">
    <property type="component" value="Unassembled WGS sequence"/>
</dbReference>
<dbReference type="RefSeq" id="XP_067058397.1">
    <property type="nucleotide sequence ID" value="XM_067202296.1"/>
</dbReference>
<reference evidence="4" key="1">
    <citation type="journal article" date="2021" name="Microbiol. Resour. Announc.">
        <title>LGAAP: Leishmaniinae Genome Assembly and Annotation Pipeline.</title>
        <authorList>
            <person name="Almutairi H."/>
            <person name="Urbaniak M.D."/>
            <person name="Bates M.D."/>
            <person name="Jariyapan N."/>
            <person name="Kwakye-Nuako G."/>
            <person name="Thomaz-Soccol V."/>
            <person name="Al-Salem W.S."/>
            <person name="Dillon R.J."/>
            <person name="Bates P.A."/>
            <person name="Gatherer D."/>
        </authorList>
    </citation>
    <scope>NUCLEOTIDE SEQUENCE [LARGE SCALE GENOMIC DNA]</scope>
</reference>
<feature type="transmembrane region" description="Helical" evidence="1">
    <location>
        <begin position="15"/>
        <end position="32"/>
    </location>
</feature>
<keyword evidence="1" id="KW-0812">Transmembrane</keyword>
<dbReference type="EMBL" id="JAFHLR010000036">
    <property type="protein sequence ID" value="KAG5464766.1"/>
    <property type="molecule type" value="Genomic_DNA"/>
</dbReference>
<feature type="signal peptide" evidence="2">
    <location>
        <begin position="1"/>
        <end position="25"/>
    </location>
</feature>
<evidence type="ECO:0000256" key="2">
    <source>
        <dbReference type="SAM" id="SignalP"/>
    </source>
</evidence>
<evidence type="ECO:0000256" key="1">
    <source>
        <dbReference type="SAM" id="Phobius"/>
    </source>
</evidence>
<keyword evidence="1" id="KW-0472">Membrane</keyword>
<protein>
    <submittedName>
        <fullName evidence="3">Uncharacterized protein</fullName>
    </submittedName>
</protein>
<dbReference type="GeneID" id="92356230"/>
<name>A0A836K968_9TRYP</name>